<dbReference type="Proteomes" id="UP000663887">
    <property type="component" value="Unassembled WGS sequence"/>
</dbReference>
<accession>A0A816U502</accession>
<dbReference type="AlphaFoldDB" id="A0A816U502"/>
<dbReference type="EMBL" id="CAJNRG010008689">
    <property type="protein sequence ID" value="CAF2106543.1"/>
    <property type="molecule type" value="Genomic_DNA"/>
</dbReference>
<protein>
    <submittedName>
        <fullName evidence="1">Uncharacterized protein</fullName>
    </submittedName>
</protein>
<proteinExistence type="predicted"/>
<organism evidence="1 2">
    <name type="scientific">Rotaria magnacalcarata</name>
    <dbReference type="NCBI Taxonomy" id="392030"/>
    <lineage>
        <taxon>Eukaryota</taxon>
        <taxon>Metazoa</taxon>
        <taxon>Spiralia</taxon>
        <taxon>Gnathifera</taxon>
        <taxon>Rotifera</taxon>
        <taxon>Eurotatoria</taxon>
        <taxon>Bdelloidea</taxon>
        <taxon>Philodinida</taxon>
        <taxon>Philodinidae</taxon>
        <taxon>Rotaria</taxon>
    </lineage>
</organism>
<evidence type="ECO:0000313" key="1">
    <source>
        <dbReference type="EMBL" id="CAF2106543.1"/>
    </source>
</evidence>
<comment type="caution">
    <text evidence="1">The sequence shown here is derived from an EMBL/GenBank/DDBJ whole genome shotgun (WGS) entry which is preliminary data.</text>
</comment>
<name>A0A816U502_9BILA</name>
<sequence length="173" mass="20485">MQDEQEVLFSLNTPFRLTSVELDTKLHIWKVRLITTDEDSDKTKKYLASLKEQMIEYTPIIYFGRRLLIEFGQVDRASEYFRILLKLLPYNHSDLSAVYNGVRQVHYVKNELEEELSYLTQFVENNLHLTILTFRVHSVIFETFTEKNMISIKLLNVTSKQQLSIIEFISVIM</sequence>
<evidence type="ECO:0000313" key="2">
    <source>
        <dbReference type="Proteomes" id="UP000663887"/>
    </source>
</evidence>
<gene>
    <name evidence="1" type="ORF">XDN619_LOCUS19886</name>
</gene>
<reference evidence="1" key="1">
    <citation type="submission" date="2021-02" db="EMBL/GenBank/DDBJ databases">
        <authorList>
            <person name="Nowell W R."/>
        </authorList>
    </citation>
    <scope>NUCLEOTIDE SEQUENCE</scope>
</reference>